<dbReference type="PROSITE" id="PS50041">
    <property type="entry name" value="C_TYPE_LECTIN_2"/>
    <property type="match status" value="3"/>
</dbReference>
<dbReference type="Pfam" id="PF00059">
    <property type="entry name" value="Lectin_C"/>
    <property type="match status" value="3"/>
</dbReference>
<dbReference type="PANTHER" id="PTHR45784:SF3">
    <property type="entry name" value="C-TYPE LECTIN DOMAIN FAMILY 4 MEMBER K-LIKE-RELATED"/>
    <property type="match status" value="1"/>
</dbReference>
<dbReference type="SMART" id="SM00034">
    <property type="entry name" value="CLECT"/>
    <property type="match status" value="2"/>
</dbReference>
<keyword evidence="4" id="KW-1185">Reference proteome</keyword>
<protein>
    <recommendedName>
        <fullName evidence="2">C-type lectin domain-containing protein</fullName>
    </recommendedName>
</protein>
<dbReference type="PROSITE" id="PS00615">
    <property type="entry name" value="C_TYPE_LECTIN_1"/>
    <property type="match status" value="1"/>
</dbReference>
<dbReference type="AlphaFoldDB" id="A0A7J6A2Y2"/>
<dbReference type="Gene3D" id="3.10.100.10">
    <property type="entry name" value="Mannose-Binding Protein A, subunit A"/>
    <property type="match status" value="3"/>
</dbReference>
<reference evidence="3 4" key="1">
    <citation type="submission" date="2020-02" db="EMBL/GenBank/DDBJ databases">
        <title>A chromosome-scale genome assembly of the black bullhead catfish (Ameiurus melas).</title>
        <authorList>
            <person name="Wen M."/>
            <person name="Zham M."/>
            <person name="Cabau C."/>
            <person name="Klopp C."/>
            <person name="Donnadieu C."/>
            <person name="Roques C."/>
            <person name="Bouchez O."/>
            <person name="Lampietro C."/>
            <person name="Jouanno E."/>
            <person name="Herpin A."/>
            <person name="Louis A."/>
            <person name="Berthelot C."/>
            <person name="Parey E."/>
            <person name="Roest-Crollius H."/>
            <person name="Braasch I."/>
            <person name="Postlethwait J."/>
            <person name="Robinson-Rechavi M."/>
            <person name="Echchiki A."/>
            <person name="Begum T."/>
            <person name="Montfort J."/>
            <person name="Schartl M."/>
            <person name="Bobe J."/>
            <person name="Guiguen Y."/>
        </authorList>
    </citation>
    <scope>NUCLEOTIDE SEQUENCE [LARGE SCALE GENOMIC DNA]</scope>
    <source>
        <strain evidence="3">M_S1</strain>
        <tissue evidence="3">Blood</tissue>
    </source>
</reference>
<evidence type="ECO:0000313" key="3">
    <source>
        <dbReference type="EMBL" id="KAF4077083.1"/>
    </source>
</evidence>
<sequence length="345" mass="40927">MIRSLLTNMNNYYGPFWIGLYRTRSWSDKSNSSFSNWNPGQPDNYRQNESCTAVSFNSVNYYYNYYYHSYLYYGKWTDENCGQAFPFLCYSTTLSSSSRQYHFINENKTWTEAQRYCRENYTDLATVDNMEEMNTLLNTVNGSYSGLAWIGLYDDLDSWRWSLDDDAFYQEGERDFRGWYQQPDNYKGHELCVYISSDGTWFDGNCDIRSPFVCYDGKNGTDDYRWILSSMPWREAQDYCREHYTDLASVRNQTDNQRILNLTGGTETWIGLYRTRLWSDKQESTYENWRTDTSYIPGQPDNGVYTQWAIGNQHCTAVLFNDSGYWTDENCFATFPFICYNSEFI</sequence>
<dbReference type="PANTHER" id="PTHR45784">
    <property type="entry name" value="C-TYPE LECTIN DOMAIN FAMILY 20 MEMBER A-RELATED"/>
    <property type="match status" value="1"/>
</dbReference>
<dbReference type="CDD" id="cd03602">
    <property type="entry name" value="CLECT_1"/>
    <property type="match status" value="1"/>
</dbReference>
<evidence type="ECO:0000259" key="2">
    <source>
        <dbReference type="PROSITE" id="PS50041"/>
    </source>
</evidence>
<name>A0A7J6A2Y2_AMEME</name>
<keyword evidence="1" id="KW-1015">Disulfide bond</keyword>
<feature type="domain" description="C-type lectin" evidence="2">
    <location>
        <begin position="96"/>
        <end position="215"/>
    </location>
</feature>
<dbReference type="InterPro" id="IPR016187">
    <property type="entry name" value="CTDL_fold"/>
</dbReference>
<organism evidence="3 4">
    <name type="scientific">Ameiurus melas</name>
    <name type="common">Black bullhead</name>
    <name type="synonym">Silurus melas</name>
    <dbReference type="NCBI Taxonomy" id="219545"/>
    <lineage>
        <taxon>Eukaryota</taxon>
        <taxon>Metazoa</taxon>
        <taxon>Chordata</taxon>
        <taxon>Craniata</taxon>
        <taxon>Vertebrata</taxon>
        <taxon>Euteleostomi</taxon>
        <taxon>Actinopterygii</taxon>
        <taxon>Neopterygii</taxon>
        <taxon>Teleostei</taxon>
        <taxon>Ostariophysi</taxon>
        <taxon>Siluriformes</taxon>
        <taxon>Ictaluridae</taxon>
        <taxon>Ameiurus</taxon>
    </lineage>
</organism>
<comment type="caution">
    <text evidence="3">The sequence shown here is derived from an EMBL/GenBank/DDBJ whole genome shotgun (WGS) entry which is preliminary data.</text>
</comment>
<dbReference type="SUPFAM" id="SSF56436">
    <property type="entry name" value="C-type lectin-like"/>
    <property type="match status" value="3"/>
</dbReference>
<dbReference type="Proteomes" id="UP000593565">
    <property type="component" value="Unassembled WGS sequence"/>
</dbReference>
<dbReference type="InterPro" id="IPR016186">
    <property type="entry name" value="C-type_lectin-like/link_sf"/>
</dbReference>
<feature type="domain" description="C-type lectin" evidence="2">
    <location>
        <begin position="224"/>
        <end position="340"/>
    </location>
</feature>
<dbReference type="InterPro" id="IPR018378">
    <property type="entry name" value="C-type_lectin_CS"/>
</dbReference>
<gene>
    <name evidence="3" type="ORF">AMELA_G00204080</name>
</gene>
<proteinExistence type="predicted"/>
<evidence type="ECO:0000313" key="4">
    <source>
        <dbReference type="Proteomes" id="UP000593565"/>
    </source>
</evidence>
<dbReference type="InterPro" id="IPR001304">
    <property type="entry name" value="C-type_lectin-like"/>
</dbReference>
<feature type="domain" description="C-type lectin" evidence="2">
    <location>
        <begin position="1"/>
        <end position="90"/>
    </location>
</feature>
<evidence type="ECO:0000256" key="1">
    <source>
        <dbReference type="ARBA" id="ARBA00023157"/>
    </source>
</evidence>
<dbReference type="EMBL" id="JAAGNN010000018">
    <property type="protein sequence ID" value="KAF4077083.1"/>
    <property type="molecule type" value="Genomic_DNA"/>
</dbReference>
<accession>A0A7J6A2Y2</accession>